<dbReference type="Proteomes" id="UP000830768">
    <property type="component" value="Chromosome 2"/>
</dbReference>
<dbReference type="EMBL" id="CP090031">
    <property type="protein sequence ID" value="UPK91617.1"/>
    <property type="molecule type" value="Genomic_DNA"/>
</dbReference>
<keyword evidence="2" id="KW-1185">Reference proteome</keyword>
<sequence>MTEEHTLSSDQLMKTLEAASSSGDEDLMLDLLKQMISKTEEPGSIEWPPVLIYRAAWLGLDRFADKILGLGCPPDPEVDWTLTLRASPLFQASRAGHSKTVQALVKHGANHKFHVGLYERTPLHVAAVEGHTKVARVLLEEGKADIDASSDNNYTPLYLALAFGHYKTLELLLRKGADPNTGLPPGPRAEDEFQWVPLVVASDDGLENCVRLLLDNGANPDICGPNGTALRYAACSGHLGVCNMLLAAGADPKSELLEKPIFHQIFQTTPKDKLLEILARFLKLDLDVNAKNKAGETALLFTLVTWPVRAENFRVQFVEDDVRTDALRKFLDHGADPTLPSDAGSYPLSCAITRERYELVELLLQRGANVDQANRQNMTPVTLGIDQTEILHLLLRKGANPDLGRRFGQTSLMYAVDAGLDEAAELLLEHNASVDLGYDGCSEYWSGWTPMRFAATARVGRDGMVRRLAEAGANLNHKANGVPLVRSAATGDYFQEFLEFSGRIDIDEGDDEEGIAAIHCTGTTLNNLRRLLNAGANIEAVTTRSRDTPLSAAVAAIDGLARAKLLLERGASINRGSPWNGSPLCQACRNGEWETVKVLVEQGANVNQPCDGLNGTPLQAIILRSEGANDPSHEEMVRYLLDEEERPHVRPRESRADVTAQGGLLGFPVITAALGATPNVINLILEQKGATVDVRDKIGRMPIHLAALNGMRNFEAILENGGDINAKDKMGRTALHFAAQSGHKQVVEKIISLLSDKTAIDTPDIDGWTPLCWAARRPSFWLDEEFVSESPQQKEVITLLLENGADRTVLANVGDEKWTPLEIGRFSACSRESMALLAHGPMPNGVSDPEKSDDAEEPHKVRPQRGYYQNHWCDACEWNIRGFAYVCKTCMDTRYCSKCHRHVALFHPSDHEFNQQGPEFAGSDDGDSDDSASATTDLTDSDSGSESDGSG</sequence>
<accession>A0ACD3YRM4</accession>
<proteinExistence type="predicted"/>
<gene>
    <name evidence="1" type="ORF">LCI18_002552</name>
</gene>
<evidence type="ECO:0000313" key="2">
    <source>
        <dbReference type="Proteomes" id="UP000830768"/>
    </source>
</evidence>
<protein>
    <submittedName>
        <fullName evidence="1">Uncharacterized protein</fullName>
    </submittedName>
</protein>
<reference evidence="1" key="1">
    <citation type="submission" date="2021-11" db="EMBL/GenBank/DDBJ databases">
        <title>Fusarium solani-melongenae Genome sequencing and assembly.</title>
        <authorList>
            <person name="Xie S."/>
            <person name="Huang L."/>
            <person name="Zhang X."/>
        </authorList>
    </citation>
    <scope>NUCLEOTIDE SEQUENCE</scope>
    <source>
        <strain evidence="1">CRI 24-3</strain>
    </source>
</reference>
<name>A0ACD3YRM4_FUSSC</name>
<organism evidence="1 2">
    <name type="scientific">Fusarium solani subsp. cucurbitae</name>
    <name type="common">Neocosmosporum cucurbitae</name>
    <dbReference type="NCBI Taxonomy" id="2747967"/>
    <lineage>
        <taxon>Eukaryota</taxon>
        <taxon>Fungi</taxon>
        <taxon>Dikarya</taxon>
        <taxon>Ascomycota</taxon>
        <taxon>Pezizomycotina</taxon>
        <taxon>Sordariomycetes</taxon>
        <taxon>Hypocreomycetidae</taxon>
        <taxon>Hypocreales</taxon>
        <taxon>Nectriaceae</taxon>
        <taxon>Fusarium</taxon>
        <taxon>Fusarium solani species complex</taxon>
    </lineage>
</organism>
<evidence type="ECO:0000313" key="1">
    <source>
        <dbReference type="EMBL" id="UPK91617.1"/>
    </source>
</evidence>